<proteinExistence type="predicted"/>
<accession>A0A1J6KAU9</accession>
<keyword evidence="2" id="KW-1185">Reference proteome</keyword>
<reference evidence="1" key="1">
    <citation type="submission" date="2016-11" db="EMBL/GenBank/DDBJ databases">
        <title>The genome of Nicotiana attenuata.</title>
        <authorList>
            <person name="Xu S."/>
            <person name="Brockmoeller T."/>
            <person name="Gaquerel E."/>
            <person name="Navarro A."/>
            <person name="Kuhl H."/>
            <person name="Gase K."/>
            <person name="Ling Z."/>
            <person name="Zhou W."/>
            <person name="Kreitzer C."/>
            <person name="Stanke M."/>
            <person name="Tang H."/>
            <person name="Lyons E."/>
            <person name="Pandey P."/>
            <person name="Pandey S.P."/>
            <person name="Timmermann B."/>
            <person name="Baldwin I.T."/>
        </authorList>
    </citation>
    <scope>NUCLEOTIDE SEQUENCE [LARGE SCALE GENOMIC DNA]</scope>
    <source>
        <strain evidence="1">UT</strain>
    </source>
</reference>
<dbReference type="InterPro" id="IPR004158">
    <property type="entry name" value="DUF247_pln"/>
</dbReference>
<sequence>MESFTVVQSPAKDFFVRNLGFVTYLTVQRDIFLLENQIPIMVIKMLKYGDENLQKELFGRFCRSVVFRDQPTKSTANIDGKNHEDDQPLHLLEILRDVIVSGPLLQPETHHHLRLSTKDLEINEQLAKDRRDVGDCGE</sequence>
<evidence type="ECO:0000313" key="2">
    <source>
        <dbReference type="Proteomes" id="UP000187609"/>
    </source>
</evidence>
<name>A0A1J6KAU9_NICAT</name>
<dbReference type="Proteomes" id="UP000187609">
    <property type="component" value="Unassembled WGS sequence"/>
</dbReference>
<dbReference type="EMBL" id="MJEQ01002493">
    <property type="protein sequence ID" value="OIT27189.1"/>
    <property type="molecule type" value="Genomic_DNA"/>
</dbReference>
<evidence type="ECO:0000313" key="1">
    <source>
        <dbReference type="EMBL" id="OIT27189.1"/>
    </source>
</evidence>
<comment type="caution">
    <text evidence="1">The sequence shown here is derived from an EMBL/GenBank/DDBJ whole genome shotgun (WGS) entry which is preliminary data.</text>
</comment>
<organism evidence="1 2">
    <name type="scientific">Nicotiana attenuata</name>
    <name type="common">Coyote tobacco</name>
    <dbReference type="NCBI Taxonomy" id="49451"/>
    <lineage>
        <taxon>Eukaryota</taxon>
        <taxon>Viridiplantae</taxon>
        <taxon>Streptophyta</taxon>
        <taxon>Embryophyta</taxon>
        <taxon>Tracheophyta</taxon>
        <taxon>Spermatophyta</taxon>
        <taxon>Magnoliopsida</taxon>
        <taxon>eudicotyledons</taxon>
        <taxon>Gunneridae</taxon>
        <taxon>Pentapetalae</taxon>
        <taxon>asterids</taxon>
        <taxon>lamiids</taxon>
        <taxon>Solanales</taxon>
        <taxon>Solanaceae</taxon>
        <taxon>Nicotianoideae</taxon>
        <taxon>Nicotianeae</taxon>
        <taxon>Nicotiana</taxon>
    </lineage>
</organism>
<dbReference type="AlphaFoldDB" id="A0A1J6KAU9"/>
<dbReference type="Gramene" id="OIT27189">
    <property type="protein sequence ID" value="OIT27189"/>
    <property type="gene ID" value="A4A49_22497"/>
</dbReference>
<dbReference type="Pfam" id="PF03140">
    <property type="entry name" value="DUF247"/>
    <property type="match status" value="1"/>
</dbReference>
<protein>
    <submittedName>
        <fullName evidence="1">Uncharacterized protein</fullName>
    </submittedName>
</protein>
<gene>
    <name evidence="1" type="ORF">A4A49_22497</name>
</gene>